<dbReference type="EMBL" id="FUIG01000049">
    <property type="protein sequence ID" value="SJM34309.1"/>
    <property type="molecule type" value="Genomic_DNA"/>
</dbReference>
<dbReference type="Proteomes" id="UP000245698">
    <property type="component" value="Unassembled WGS sequence"/>
</dbReference>
<sequence>MAGDKTGQLLCYLIRTTRVLMTVGRLELDPPELEEYTPFHDQHRAYRCCLLRDVPIGAARFDH</sequence>
<gene>
    <name evidence="1" type="ORF">BQ8482_400038</name>
</gene>
<name>A0A2P9AT14_9HYPH</name>
<dbReference type="AlphaFoldDB" id="A0A2P9AT14"/>
<protein>
    <submittedName>
        <fullName evidence="1">Uncharacterized protein</fullName>
    </submittedName>
</protein>
<organism evidence="1 2">
    <name type="scientific">Mesorhizobium delmotii</name>
    <dbReference type="NCBI Taxonomy" id="1631247"/>
    <lineage>
        <taxon>Bacteria</taxon>
        <taxon>Pseudomonadati</taxon>
        <taxon>Pseudomonadota</taxon>
        <taxon>Alphaproteobacteria</taxon>
        <taxon>Hyphomicrobiales</taxon>
        <taxon>Phyllobacteriaceae</taxon>
        <taxon>Mesorhizobium</taxon>
    </lineage>
</organism>
<keyword evidence="2" id="KW-1185">Reference proteome</keyword>
<reference evidence="2" key="1">
    <citation type="submission" date="2016-12" db="EMBL/GenBank/DDBJ databases">
        <authorList>
            <person name="Brunel B."/>
        </authorList>
    </citation>
    <scope>NUCLEOTIDE SEQUENCE [LARGE SCALE GENOMIC DNA]</scope>
</reference>
<accession>A0A2P9AT14</accession>
<evidence type="ECO:0000313" key="1">
    <source>
        <dbReference type="EMBL" id="SJM34309.1"/>
    </source>
</evidence>
<proteinExistence type="predicted"/>
<evidence type="ECO:0000313" key="2">
    <source>
        <dbReference type="Proteomes" id="UP000245698"/>
    </source>
</evidence>